<protein>
    <recommendedName>
        <fullName evidence="9">Shikimate dehydrogenase (NADP(+))</fullName>
        <shortName evidence="9">SDH</shortName>
        <ecNumber evidence="9">1.1.1.25</ecNumber>
    </recommendedName>
</protein>
<reference evidence="12" key="1">
    <citation type="journal article" date="2021" name="PeerJ">
        <title>Extensive microbial diversity within the chicken gut microbiome revealed by metagenomics and culture.</title>
        <authorList>
            <person name="Gilroy R."/>
            <person name="Ravi A."/>
            <person name="Getino M."/>
            <person name="Pursley I."/>
            <person name="Horton D.L."/>
            <person name="Alikhan N.F."/>
            <person name="Baker D."/>
            <person name="Gharbi K."/>
            <person name="Hall N."/>
            <person name="Watson M."/>
            <person name="Adriaenssens E.M."/>
            <person name="Foster-Nyarko E."/>
            <person name="Jarju S."/>
            <person name="Secka A."/>
            <person name="Antonio M."/>
            <person name="Oren A."/>
            <person name="Chaudhuri R.R."/>
            <person name="La Ragione R."/>
            <person name="Hildebrand F."/>
            <person name="Pallen M.J."/>
        </authorList>
    </citation>
    <scope>NUCLEOTIDE SEQUENCE</scope>
    <source>
        <strain evidence="12">ChiHjej12B11-1927</strain>
    </source>
</reference>
<dbReference type="GO" id="GO:0008652">
    <property type="term" value="P:amino acid biosynthetic process"/>
    <property type="evidence" value="ECO:0007669"/>
    <property type="project" value="UniProtKB-KW"/>
</dbReference>
<comment type="catalytic activity">
    <reaction evidence="6">
        <text>L-quinate + NAD(+) = 3-dehydroquinate + NADH + H(+)</text>
        <dbReference type="Rhea" id="RHEA:22364"/>
        <dbReference type="ChEBI" id="CHEBI:15378"/>
        <dbReference type="ChEBI" id="CHEBI:29751"/>
        <dbReference type="ChEBI" id="CHEBI:32364"/>
        <dbReference type="ChEBI" id="CHEBI:57540"/>
        <dbReference type="ChEBI" id="CHEBI:57945"/>
        <dbReference type="EC" id="1.1.1.24"/>
    </reaction>
</comment>
<evidence type="ECO:0000256" key="8">
    <source>
        <dbReference type="ARBA" id="ARBA00060613"/>
    </source>
</evidence>
<dbReference type="NCBIfam" id="TIGR00507">
    <property type="entry name" value="aroE"/>
    <property type="match status" value="1"/>
</dbReference>
<keyword evidence="4 9" id="KW-0560">Oxidoreductase</keyword>
<proteinExistence type="inferred from homology"/>
<feature type="binding site" evidence="9">
    <location>
        <position position="257"/>
    </location>
    <ligand>
        <name>NADP(+)</name>
        <dbReference type="ChEBI" id="CHEBI:58349"/>
    </ligand>
</feature>
<feature type="binding site" evidence="9">
    <location>
        <position position="84"/>
    </location>
    <ligand>
        <name>NADP(+)</name>
        <dbReference type="ChEBI" id="CHEBI:58349"/>
    </ligand>
</feature>
<evidence type="ECO:0000313" key="12">
    <source>
        <dbReference type="EMBL" id="HIX37222.1"/>
    </source>
</evidence>
<feature type="domain" description="SDH C-terminal" evidence="11">
    <location>
        <begin position="257"/>
        <end position="278"/>
    </location>
</feature>
<feature type="domain" description="Shikimate dehydrogenase substrate binding N-terminal" evidence="10">
    <location>
        <begin position="13"/>
        <end position="95"/>
    </location>
</feature>
<dbReference type="GO" id="GO:0009423">
    <property type="term" value="P:chorismate biosynthetic process"/>
    <property type="evidence" value="ECO:0007669"/>
    <property type="project" value="UniProtKB-UniRule"/>
</dbReference>
<evidence type="ECO:0000256" key="3">
    <source>
        <dbReference type="ARBA" id="ARBA00022857"/>
    </source>
</evidence>
<dbReference type="GO" id="GO:0019632">
    <property type="term" value="P:shikimate metabolic process"/>
    <property type="evidence" value="ECO:0007669"/>
    <property type="project" value="InterPro"/>
</dbReference>
<name>A0A9D2AMT8_9FIRM</name>
<accession>A0A9D2AMT8</accession>
<comment type="similarity">
    <text evidence="9">Belongs to the shikimate dehydrogenase family.</text>
</comment>
<feature type="binding site" evidence="9">
    <location>
        <position position="108"/>
    </location>
    <ligand>
        <name>shikimate</name>
        <dbReference type="ChEBI" id="CHEBI:36208"/>
    </ligand>
</feature>
<comment type="caution">
    <text evidence="9">Lacks conserved residue(s) required for the propagation of feature annotation.</text>
</comment>
<dbReference type="FunFam" id="3.40.50.720:FF:000086">
    <property type="entry name" value="Quinate/shikimate dehydrogenase"/>
    <property type="match status" value="1"/>
</dbReference>
<evidence type="ECO:0000256" key="7">
    <source>
        <dbReference type="ARBA" id="ARBA00052329"/>
    </source>
</evidence>
<dbReference type="SUPFAM" id="SSF53223">
    <property type="entry name" value="Aminoacid dehydrogenase-like, N-terminal domain"/>
    <property type="match status" value="1"/>
</dbReference>
<comment type="subunit">
    <text evidence="9">Homodimer.</text>
</comment>
<dbReference type="GO" id="GO:0004764">
    <property type="term" value="F:shikimate 3-dehydrogenase (NADP+) activity"/>
    <property type="evidence" value="ECO:0007669"/>
    <property type="project" value="UniProtKB-UniRule"/>
</dbReference>
<evidence type="ECO:0000256" key="4">
    <source>
        <dbReference type="ARBA" id="ARBA00023002"/>
    </source>
</evidence>
<evidence type="ECO:0000259" key="10">
    <source>
        <dbReference type="Pfam" id="PF08501"/>
    </source>
</evidence>
<dbReference type="CDD" id="cd01065">
    <property type="entry name" value="NAD_bind_Shikimate_DH"/>
    <property type="match status" value="1"/>
</dbReference>
<organism evidence="12 13">
    <name type="scientific">Candidatus Blautia pullistercoris</name>
    <dbReference type="NCBI Taxonomy" id="2838499"/>
    <lineage>
        <taxon>Bacteria</taxon>
        <taxon>Bacillati</taxon>
        <taxon>Bacillota</taxon>
        <taxon>Clostridia</taxon>
        <taxon>Lachnospirales</taxon>
        <taxon>Lachnospiraceae</taxon>
        <taxon>Blautia</taxon>
    </lineage>
</organism>
<feature type="binding site" evidence="9">
    <location>
        <position position="264"/>
    </location>
    <ligand>
        <name>shikimate</name>
        <dbReference type="ChEBI" id="CHEBI:36208"/>
    </ligand>
</feature>
<dbReference type="InterPro" id="IPR022893">
    <property type="entry name" value="Shikimate_DH_fam"/>
</dbReference>
<reference evidence="12" key="2">
    <citation type="submission" date="2021-04" db="EMBL/GenBank/DDBJ databases">
        <authorList>
            <person name="Gilroy R."/>
        </authorList>
    </citation>
    <scope>NUCLEOTIDE SEQUENCE</scope>
    <source>
        <strain evidence="12">ChiHjej12B11-1927</strain>
    </source>
</reference>
<comment type="pathway">
    <text evidence="8">Aromatic compound metabolism; 3,4-dihydroxybenzoate biosynthesis; 3-dehydroquinate from D-quinate (NAD(+) route).</text>
</comment>
<dbReference type="InterPro" id="IPR041121">
    <property type="entry name" value="SDH_C"/>
</dbReference>
<dbReference type="EMBL" id="DXFG01000094">
    <property type="protein sequence ID" value="HIX37222.1"/>
    <property type="molecule type" value="Genomic_DNA"/>
</dbReference>
<dbReference type="Pfam" id="PF08501">
    <property type="entry name" value="Shikimate_dh_N"/>
    <property type="match status" value="1"/>
</dbReference>
<dbReference type="GO" id="GO:0050661">
    <property type="term" value="F:NADP binding"/>
    <property type="evidence" value="ECO:0007669"/>
    <property type="project" value="InterPro"/>
</dbReference>
<feature type="binding site" evidence="9">
    <location>
        <begin position="21"/>
        <end position="23"/>
    </location>
    <ligand>
        <name>shikimate</name>
        <dbReference type="ChEBI" id="CHEBI:36208"/>
    </ligand>
</feature>
<keyword evidence="3 9" id="KW-0521">NADP</keyword>
<evidence type="ECO:0000256" key="6">
    <source>
        <dbReference type="ARBA" id="ARBA00051639"/>
    </source>
</evidence>
<dbReference type="Gene3D" id="3.40.50.720">
    <property type="entry name" value="NAD(P)-binding Rossmann-like Domain"/>
    <property type="match status" value="1"/>
</dbReference>
<dbReference type="InterPro" id="IPR036291">
    <property type="entry name" value="NAD(P)-bd_dom_sf"/>
</dbReference>
<evidence type="ECO:0000256" key="2">
    <source>
        <dbReference type="ARBA" id="ARBA00022605"/>
    </source>
</evidence>
<evidence type="ECO:0000313" key="13">
    <source>
        <dbReference type="Proteomes" id="UP000824230"/>
    </source>
</evidence>
<dbReference type="AlphaFoldDB" id="A0A9D2AMT8"/>
<feature type="binding site" evidence="9">
    <location>
        <position position="68"/>
    </location>
    <ligand>
        <name>shikimate</name>
        <dbReference type="ChEBI" id="CHEBI:36208"/>
    </ligand>
</feature>
<dbReference type="PANTHER" id="PTHR21089:SF1">
    <property type="entry name" value="BIFUNCTIONAL 3-DEHYDROQUINATE DEHYDRATASE_SHIKIMATE DEHYDROGENASE, CHLOROPLASTIC"/>
    <property type="match status" value="1"/>
</dbReference>
<dbReference type="GO" id="GO:0030266">
    <property type="term" value="F:quinate 3-dehydrogenase (NAD+) activity"/>
    <property type="evidence" value="ECO:0007669"/>
    <property type="project" value="UniProtKB-EC"/>
</dbReference>
<dbReference type="Pfam" id="PF18317">
    <property type="entry name" value="SDH_C"/>
    <property type="match status" value="1"/>
</dbReference>
<evidence type="ECO:0000256" key="9">
    <source>
        <dbReference type="HAMAP-Rule" id="MF_00222"/>
    </source>
</evidence>
<dbReference type="Proteomes" id="UP000824230">
    <property type="component" value="Unassembled WGS sequence"/>
</dbReference>
<feature type="binding site" evidence="9">
    <location>
        <position position="236"/>
    </location>
    <ligand>
        <name>shikimate</name>
        <dbReference type="ChEBI" id="CHEBI:36208"/>
    </ligand>
</feature>
<comment type="pathway">
    <text evidence="1 9">Metabolic intermediate biosynthesis; chorismate biosynthesis; chorismate from D-erythrose 4-phosphate and phosphoenolpyruvate: step 4/7.</text>
</comment>
<dbReference type="Gene3D" id="3.40.50.10860">
    <property type="entry name" value="Leucine Dehydrogenase, chain A, domain 1"/>
    <property type="match status" value="1"/>
</dbReference>
<dbReference type="InterPro" id="IPR011342">
    <property type="entry name" value="Shikimate_DH"/>
</dbReference>
<comment type="catalytic activity">
    <reaction evidence="7">
        <text>shikimate + NAD(+) = 3-dehydroshikimate + NADH + H(+)</text>
        <dbReference type="Rhea" id="RHEA:17741"/>
        <dbReference type="ChEBI" id="CHEBI:15378"/>
        <dbReference type="ChEBI" id="CHEBI:16630"/>
        <dbReference type="ChEBI" id="CHEBI:36208"/>
        <dbReference type="ChEBI" id="CHEBI:57540"/>
        <dbReference type="ChEBI" id="CHEBI:57945"/>
    </reaction>
</comment>
<comment type="caution">
    <text evidence="12">The sequence shown here is derived from an EMBL/GenBank/DDBJ whole genome shotgun (WGS) entry which is preliminary data.</text>
</comment>
<keyword evidence="2 9" id="KW-0028">Amino-acid biosynthesis</keyword>
<comment type="catalytic activity">
    <reaction evidence="9">
        <text>shikimate + NADP(+) = 3-dehydroshikimate + NADPH + H(+)</text>
        <dbReference type="Rhea" id="RHEA:17737"/>
        <dbReference type="ChEBI" id="CHEBI:15378"/>
        <dbReference type="ChEBI" id="CHEBI:16630"/>
        <dbReference type="ChEBI" id="CHEBI:36208"/>
        <dbReference type="ChEBI" id="CHEBI:57783"/>
        <dbReference type="ChEBI" id="CHEBI:58349"/>
        <dbReference type="EC" id="1.1.1.25"/>
    </reaction>
</comment>
<evidence type="ECO:0000259" key="11">
    <source>
        <dbReference type="Pfam" id="PF18317"/>
    </source>
</evidence>
<dbReference type="InterPro" id="IPR046346">
    <property type="entry name" value="Aminoacid_DH-like_N_sf"/>
</dbReference>
<dbReference type="SUPFAM" id="SSF51735">
    <property type="entry name" value="NAD(P)-binding Rossmann-fold domains"/>
    <property type="match status" value="1"/>
</dbReference>
<sequence>MSAITGTTRLACLLGSPVSHSISPLIHNFSFQYLGIDCAYLAFDINEQNLKEAVEGLKALHVLGFNLTMPNKNKILEYLDDLSDAARLIGAVNTVENREGRLIGHNTDGVGFMHSVREQHIQMEGQSMTLMGIGGAATAICAQAALDGVKTIHVFARSTSSHLPRIQKLAASLERETPCAIFLHDIRDLAALKTTMRESRLFVNATSVGMGPDTEGCILPDPSFLYPELAVADIIYSPWETKLLSMAKEAGCTAFNGFSMLLWQGAEAFKIWTGEEMPMKPLRDFLKQKKIFP</sequence>
<dbReference type="InterPro" id="IPR013708">
    <property type="entry name" value="Shikimate_DH-bd_N"/>
</dbReference>
<keyword evidence="5 9" id="KW-0057">Aromatic amino acid biosynthesis</keyword>
<feature type="binding site" evidence="9">
    <location>
        <position position="234"/>
    </location>
    <ligand>
        <name>NADP(+)</name>
        <dbReference type="ChEBI" id="CHEBI:58349"/>
    </ligand>
</feature>
<dbReference type="HAMAP" id="MF_00222">
    <property type="entry name" value="Shikimate_DH_AroE"/>
    <property type="match status" value="1"/>
</dbReference>
<evidence type="ECO:0000256" key="1">
    <source>
        <dbReference type="ARBA" id="ARBA00004871"/>
    </source>
</evidence>
<dbReference type="EC" id="1.1.1.25" evidence="9"/>
<dbReference type="PANTHER" id="PTHR21089">
    <property type="entry name" value="SHIKIMATE DEHYDROGENASE"/>
    <property type="match status" value="1"/>
</dbReference>
<feature type="active site" description="Proton acceptor" evidence="9">
    <location>
        <position position="72"/>
    </location>
</feature>
<comment type="function">
    <text evidence="9">Involved in the biosynthesis of the chorismate, which leads to the biosynthesis of aromatic amino acids. Catalyzes the reversible NADPH linked reduction of 3-dehydroshikimate (DHSA) to yield shikimate (SA).</text>
</comment>
<gene>
    <name evidence="9 12" type="primary">aroE</name>
    <name evidence="12" type="ORF">H9738_05035</name>
</gene>
<dbReference type="FunFam" id="3.40.50.10860:FF:000004">
    <property type="entry name" value="Quinate/shikimate dehydrogenase"/>
    <property type="match status" value="1"/>
</dbReference>
<dbReference type="GO" id="GO:0009073">
    <property type="term" value="P:aromatic amino acid family biosynthetic process"/>
    <property type="evidence" value="ECO:0007669"/>
    <property type="project" value="UniProtKB-KW"/>
</dbReference>
<evidence type="ECO:0000256" key="5">
    <source>
        <dbReference type="ARBA" id="ARBA00023141"/>
    </source>
</evidence>
<feature type="binding site" evidence="9">
    <location>
        <position position="93"/>
    </location>
    <ligand>
        <name>shikimate</name>
        <dbReference type="ChEBI" id="CHEBI:36208"/>
    </ligand>
</feature>